<accession>A0A022VUY0</accession>
<protein>
    <submittedName>
        <fullName evidence="1">Uncharacterized protein</fullName>
    </submittedName>
</protein>
<reference evidence="1" key="1">
    <citation type="submission" date="2014-02" db="EMBL/GenBank/DDBJ databases">
        <title>The Genome Sequence of Trichophyton rubrum (morphotype fischeri) CBS 288.86.</title>
        <authorList>
            <consortium name="The Broad Institute Genomics Platform"/>
            <person name="Cuomo C.A."/>
            <person name="White T.C."/>
            <person name="Graser Y."/>
            <person name="Martinez-Rossi N."/>
            <person name="Heitman J."/>
            <person name="Young S.K."/>
            <person name="Zeng Q."/>
            <person name="Gargeya S."/>
            <person name="Abouelleil A."/>
            <person name="Alvarado L."/>
            <person name="Chapman S.B."/>
            <person name="Gainer-Dewar J."/>
            <person name="Goldberg J."/>
            <person name="Griggs A."/>
            <person name="Gujja S."/>
            <person name="Hansen M."/>
            <person name="Howarth C."/>
            <person name="Imamovic A."/>
            <person name="Larimer J."/>
            <person name="Martinez D."/>
            <person name="Murphy C."/>
            <person name="Pearson M.D."/>
            <person name="Persinoti G."/>
            <person name="Poon T."/>
            <person name="Priest M."/>
            <person name="Roberts A.D."/>
            <person name="Saif S."/>
            <person name="Shea T.D."/>
            <person name="Sykes S.N."/>
            <person name="Wortman J."/>
            <person name="Nusbaum C."/>
            <person name="Birren B."/>
        </authorList>
    </citation>
    <scope>NUCLEOTIDE SEQUENCE [LARGE SCALE GENOMIC DNA]</scope>
    <source>
        <strain evidence="1">CBS 288.86</strain>
    </source>
</reference>
<dbReference type="AlphaFoldDB" id="A0A022VUY0"/>
<dbReference type="EMBL" id="KK207901">
    <property type="protein sequence ID" value="EZF49538.1"/>
    <property type="molecule type" value="Genomic_DNA"/>
</dbReference>
<proteinExistence type="predicted"/>
<dbReference type="Proteomes" id="UP000023758">
    <property type="component" value="Unassembled WGS sequence"/>
</dbReference>
<name>A0A022VUY0_TRIRU</name>
<sequence length="77" mass="8856">MTTWWTIILRHKHYFQLRVTSQYRIKRGSTNSMSDQPHRLVQLDAERDGLLSVIVSRPGPSCGCRMMLASVSISHTI</sequence>
<organism evidence="1">
    <name type="scientific">Trichophyton rubrum CBS 288.86</name>
    <dbReference type="NCBI Taxonomy" id="1215330"/>
    <lineage>
        <taxon>Eukaryota</taxon>
        <taxon>Fungi</taxon>
        <taxon>Dikarya</taxon>
        <taxon>Ascomycota</taxon>
        <taxon>Pezizomycotina</taxon>
        <taxon>Eurotiomycetes</taxon>
        <taxon>Eurotiomycetidae</taxon>
        <taxon>Onygenales</taxon>
        <taxon>Arthrodermataceae</taxon>
        <taxon>Trichophyton</taxon>
    </lineage>
</organism>
<gene>
    <name evidence="1" type="ORF">H103_06920</name>
</gene>
<evidence type="ECO:0000313" key="1">
    <source>
        <dbReference type="EMBL" id="EZF49538.1"/>
    </source>
</evidence>
<dbReference type="HOGENOM" id="CLU_2639875_0_0_1"/>